<dbReference type="PANTHER" id="PTHR33392">
    <property type="entry name" value="POLYISOPRENYL-TEICHOIC ACID--PEPTIDOGLYCAN TEICHOIC ACID TRANSFERASE TAGU"/>
    <property type="match status" value="1"/>
</dbReference>
<proteinExistence type="inferred from homology"/>
<protein>
    <recommendedName>
        <fullName evidence="4">Cell envelope-related transcriptional attenuator domain-containing protein</fullName>
    </recommendedName>
</protein>
<keyword evidence="3" id="KW-0812">Transmembrane</keyword>
<feature type="region of interest" description="Disordered" evidence="2">
    <location>
        <begin position="1"/>
        <end position="24"/>
    </location>
</feature>
<feature type="compositionally biased region" description="Low complexity" evidence="2">
    <location>
        <begin position="481"/>
        <end position="495"/>
    </location>
</feature>
<reference evidence="6" key="1">
    <citation type="journal article" date="2019" name="Int. J. Syst. Evol. Microbiol.">
        <title>The Global Catalogue of Microorganisms (GCM) 10K type strain sequencing project: providing services to taxonomists for standard genome sequencing and annotation.</title>
        <authorList>
            <consortium name="The Broad Institute Genomics Platform"/>
            <consortium name="The Broad Institute Genome Sequencing Center for Infectious Disease"/>
            <person name="Wu L."/>
            <person name="Ma J."/>
        </authorList>
    </citation>
    <scope>NUCLEOTIDE SEQUENCE [LARGE SCALE GENOMIC DNA]</scope>
    <source>
        <strain evidence="6">KCTC 19466</strain>
    </source>
</reference>
<feature type="transmembrane region" description="Helical" evidence="3">
    <location>
        <begin position="33"/>
        <end position="51"/>
    </location>
</feature>
<evidence type="ECO:0000256" key="1">
    <source>
        <dbReference type="ARBA" id="ARBA00006068"/>
    </source>
</evidence>
<evidence type="ECO:0000313" key="6">
    <source>
        <dbReference type="Proteomes" id="UP000642819"/>
    </source>
</evidence>
<gene>
    <name evidence="5" type="ORF">GCM10008096_22500</name>
</gene>
<dbReference type="InterPro" id="IPR050922">
    <property type="entry name" value="LytR/CpsA/Psr_CW_biosynth"/>
</dbReference>
<dbReference type="EMBL" id="BMXK01000009">
    <property type="protein sequence ID" value="GHD09639.1"/>
    <property type="molecule type" value="Genomic_DNA"/>
</dbReference>
<dbReference type="Pfam" id="PF03816">
    <property type="entry name" value="LytR_cpsA_psr"/>
    <property type="match status" value="1"/>
</dbReference>
<evidence type="ECO:0000259" key="4">
    <source>
        <dbReference type="Pfam" id="PF03816"/>
    </source>
</evidence>
<dbReference type="InterPro" id="IPR004474">
    <property type="entry name" value="LytR_CpsA_psr"/>
</dbReference>
<feature type="compositionally biased region" description="Pro residues" evidence="2">
    <location>
        <begin position="1"/>
        <end position="10"/>
    </location>
</feature>
<dbReference type="Proteomes" id="UP000642819">
    <property type="component" value="Unassembled WGS sequence"/>
</dbReference>
<comment type="caution">
    <text evidence="5">The sequence shown here is derived from an EMBL/GenBank/DDBJ whole genome shotgun (WGS) entry which is preliminary data.</text>
</comment>
<feature type="region of interest" description="Disordered" evidence="2">
    <location>
        <begin position="456"/>
        <end position="535"/>
    </location>
</feature>
<keyword evidence="3" id="KW-1133">Transmembrane helix</keyword>
<evidence type="ECO:0000256" key="3">
    <source>
        <dbReference type="SAM" id="Phobius"/>
    </source>
</evidence>
<feature type="domain" description="Cell envelope-related transcriptional attenuator" evidence="4">
    <location>
        <begin position="196"/>
        <end position="374"/>
    </location>
</feature>
<comment type="similarity">
    <text evidence="1">Belongs to the LytR/CpsA/Psr (LCP) family.</text>
</comment>
<dbReference type="NCBIfam" id="TIGR00350">
    <property type="entry name" value="lytR_cpsA_psr"/>
    <property type="match status" value="1"/>
</dbReference>
<dbReference type="Gene3D" id="3.40.630.190">
    <property type="entry name" value="LCP protein"/>
    <property type="match status" value="1"/>
</dbReference>
<evidence type="ECO:0000256" key="2">
    <source>
        <dbReference type="SAM" id="MobiDB-lite"/>
    </source>
</evidence>
<feature type="transmembrane region" description="Helical" evidence="3">
    <location>
        <begin position="96"/>
        <end position="120"/>
    </location>
</feature>
<keyword evidence="3" id="KW-0472">Membrane</keyword>
<accession>A0ABQ3GLY8</accession>
<name>A0ABQ3GLY8_9MICC</name>
<evidence type="ECO:0000313" key="5">
    <source>
        <dbReference type="EMBL" id="GHD09639.1"/>
    </source>
</evidence>
<feature type="transmembrane region" description="Helical" evidence="3">
    <location>
        <begin position="63"/>
        <end position="90"/>
    </location>
</feature>
<feature type="compositionally biased region" description="Acidic residues" evidence="2">
    <location>
        <begin position="458"/>
        <end position="480"/>
    </location>
</feature>
<feature type="transmembrane region" description="Helical" evidence="3">
    <location>
        <begin position="132"/>
        <end position="153"/>
    </location>
</feature>
<organism evidence="5 6">
    <name type="scientific">Zhihengliuella salsuginis</name>
    <dbReference type="NCBI Taxonomy" id="578222"/>
    <lineage>
        <taxon>Bacteria</taxon>
        <taxon>Bacillati</taxon>
        <taxon>Actinomycetota</taxon>
        <taxon>Actinomycetes</taxon>
        <taxon>Micrococcales</taxon>
        <taxon>Micrococcaceae</taxon>
        <taxon>Zhihengliuella</taxon>
    </lineage>
</organism>
<dbReference type="RefSeq" id="WP_189350579.1">
    <property type="nucleotide sequence ID" value="NZ_BMXK01000009.1"/>
</dbReference>
<sequence>MQPSTNPPNPGSRLTDPVRNPEQAPAPVRTKRAFFLLLLTIFVPGGAQVVAGNRKVGRRALVVTLACWALLIVAAAVFVLNRAILISVLARPGIQLTLAIVLLLLAVGWLLLFVNTLAIIRPTLLAPGARAVLVGTTVLALVCTAGALGYSSFVLNTGRDTIQNVFASGPDMEPVDGRYNIMVMGGDAGENRTGLRPDTMMLFSVDAETGKTAVISFPRNFQNAPFPDDSPLKDVYPTGYDCGDECILNALYPTVQQNHADLYPEGANAGAEAMMDAAEGITGVAVQGYVLVDMAGFEQFIDAMGGVTVQSGGWVPFRGPPRDDMVVRTRWFEPGELNLDGAEALWFARSRYFTTDYHRIRRQQCLQQAMIKQFNPQTVLTRFGDIMSAGEQLVETNIPQDQLGSFLNLADKARDTPFERLTLGAPDFGTSADRFSTYPDFDQITARVDELLLTASGDAEEPAPEEQPEPDDDGAAEEDSAAPAEDSGSGETADGGTDGGGSPEDSSGADASKESEAIESWAAEAPTTQPDGSPLTEEYLIYLEQTGQTGLLELIASNNSECTT</sequence>
<dbReference type="PANTHER" id="PTHR33392:SF6">
    <property type="entry name" value="POLYISOPRENYL-TEICHOIC ACID--PEPTIDOGLYCAN TEICHOIC ACID TRANSFERASE TAGU"/>
    <property type="match status" value="1"/>
</dbReference>
<keyword evidence="6" id="KW-1185">Reference proteome</keyword>